<dbReference type="PANTHER" id="PTHR16983">
    <property type="entry name" value="UPAR/LY6 DOMAIN-CONTAINING PROTEIN"/>
    <property type="match status" value="1"/>
</dbReference>
<reference evidence="3" key="2">
    <citation type="submission" date="2025-09" db="UniProtKB">
        <authorList>
            <consortium name="Ensembl"/>
        </authorList>
    </citation>
    <scope>IDENTIFICATION</scope>
</reference>
<evidence type="ECO:0000313" key="3">
    <source>
        <dbReference type="Ensembl" id="ENSCSRP00000020368.1"/>
    </source>
</evidence>
<dbReference type="GO" id="GO:0005886">
    <property type="term" value="C:plasma membrane"/>
    <property type="evidence" value="ECO:0007669"/>
    <property type="project" value="TreeGrafter"/>
</dbReference>
<dbReference type="Ensembl" id="ENSCSRT00000021271.1">
    <property type="protein sequence ID" value="ENSCSRP00000020368.1"/>
    <property type="gene ID" value="ENSCSRG00000015442.1"/>
</dbReference>
<sequence>MVSNSGLSAPFSAASFSCYTCTDEPSNWNCLKPIKCADTDKYCLTTYASGGIGLGEYMQYLSKVCLRL</sequence>
<dbReference type="AlphaFoldDB" id="A0A8C3SXJ0"/>
<dbReference type="InterPro" id="IPR051110">
    <property type="entry name" value="Ly-6/neurotoxin-like_GPI-ap"/>
</dbReference>
<protein>
    <recommendedName>
        <fullName evidence="2">Snake toxin/toxin-like domain-containing protein</fullName>
    </recommendedName>
</protein>
<dbReference type="GO" id="GO:0030550">
    <property type="term" value="F:acetylcholine receptor inhibitor activity"/>
    <property type="evidence" value="ECO:0007669"/>
    <property type="project" value="TreeGrafter"/>
</dbReference>
<reference evidence="3" key="1">
    <citation type="submission" date="2025-08" db="UniProtKB">
        <authorList>
            <consortium name="Ensembl"/>
        </authorList>
    </citation>
    <scope>IDENTIFICATION</scope>
</reference>
<dbReference type="Gene3D" id="2.10.60.10">
    <property type="entry name" value="CD59"/>
    <property type="match status" value="1"/>
</dbReference>
<keyword evidence="1" id="KW-0732">Signal</keyword>
<name>A0A8C3SXJ0_CHESE</name>
<dbReference type="Pfam" id="PF00087">
    <property type="entry name" value="Toxin_TOLIP"/>
    <property type="match status" value="1"/>
</dbReference>
<dbReference type="InterPro" id="IPR045860">
    <property type="entry name" value="Snake_toxin-like_sf"/>
</dbReference>
<keyword evidence="4" id="KW-1185">Reference proteome</keyword>
<evidence type="ECO:0000313" key="4">
    <source>
        <dbReference type="Proteomes" id="UP000694403"/>
    </source>
</evidence>
<dbReference type="Proteomes" id="UP000694403">
    <property type="component" value="Unplaced"/>
</dbReference>
<organism evidence="3 4">
    <name type="scientific">Chelydra serpentina</name>
    <name type="common">Snapping turtle</name>
    <name type="synonym">Testudo serpentina</name>
    <dbReference type="NCBI Taxonomy" id="8475"/>
    <lineage>
        <taxon>Eukaryota</taxon>
        <taxon>Metazoa</taxon>
        <taxon>Chordata</taxon>
        <taxon>Craniata</taxon>
        <taxon>Vertebrata</taxon>
        <taxon>Euteleostomi</taxon>
        <taxon>Archelosauria</taxon>
        <taxon>Testudinata</taxon>
        <taxon>Testudines</taxon>
        <taxon>Cryptodira</taxon>
        <taxon>Durocryptodira</taxon>
        <taxon>Americhelydia</taxon>
        <taxon>Chelydroidea</taxon>
        <taxon>Chelydridae</taxon>
        <taxon>Chelydra</taxon>
    </lineage>
</organism>
<proteinExistence type="predicted"/>
<dbReference type="SUPFAM" id="SSF57302">
    <property type="entry name" value="Snake toxin-like"/>
    <property type="match status" value="1"/>
</dbReference>
<feature type="domain" description="Snake toxin/toxin-like" evidence="2">
    <location>
        <begin position="17"/>
        <end position="66"/>
    </location>
</feature>
<dbReference type="PANTHER" id="PTHR16983:SF13">
    <property type="entry name" value="LYMPHOCYTE ANTIGEN 6E"/>
    <property type="match status" value="1"/>
</dbReference>
<dbReference type="GO" id="GO:0030154">
    <property type="term" value="P:cell differentiation"/>
    <property type="evidence" value="ECO:0007669"/>
    <property type="project" value="UniProtKB-ARBA"/>
</dbReference>
<accession>A0A8C3SXJ0</accession>
<evidence type="ECO:0000259" key="2">
    <source>
        <dbReference type="Pfam" id="PF00087"/>
    </source>
</evidence>
<dbReference type="FunFam" id="2.10.60.10:FF:000003">
    <property type="entry name" value="lymphocyte antigen 6E isoform X1"/>
    <property type="match status" value="1"/>
</dbReference>
<dbReference type="InterPro" id="IPR035076">
    <property type="entry name" value="Toxin/TOLIP"/>
</dbReference>
<evidence type="ECO:0000256" key="1">
    <source>
        <dbReference type="ARBA" id="ARBA00022729"/>
    </source>
</evidence>